<evidence type="ECO:0008006" key="4">
    <source>
        <dbReference type="Google" id="ProtNLM"/>
    </source>
</evidence>
<feature type="signal peptide" evidence="1">
    <location>
        <begin position="1"/>
        <end position="23"/>
    </location>
</feature>
<dbReference type="AlphaFoldDB" id="A0A5R9IR14"/>
<dbReference type="EMBL" id="VCBC01000011">
    <property type="protein sequence ID" value="TLU64338.1"/>
    <property type="molecule type" value="Genomic_DNA"/>
</dbReference>
<keyword evidence="3" id="KW-1185">Reference proteome</keyword>
<dbReference type="Proteomes" id="UP000307790">
    <property type="component" value="Unassembled WGS sequence"/>
</dbReference>
<comment type="caution">
    <text evidence="2">The sequence shown here is derived from an EMBL/GenBank/DDBJ whole genome shotgun (WGS) entry which is preliminary data.</text>
</comment>
<dbReference type="OrthoDB" id="8546032at2"/>
<organism evidence="2 3">
    <name type="scientific">Thalassotalea litorea</name>
    <dbReference type="NCBI Taxonomy" id="2020715"/>
    <lineage>
        <taxon>Bacteria</taxon>
        <taxon>Pseudomonadati</taxon>
        <taxon>Pseudomonadota</taxon>
        <taxon>Gammaproteobacteria</taxon>
        <taxon>Alteromonadales</taxon>
        <taxon>Colwelliaceae</taxon>
        <taxon>Thalassotalea</taxon>
    </lineage>
</organism>
<evidence type="ECO:0000313" key="3">
    <source>
        <dbReference type="Proteomes" id="UP000307790"/>
    </source>
</evidence>
<accession>A0A5R9IR14</accession>
<feature type="chain" id="PRO_5024395021" description="PEP-CTERM sorting domain-containing protein" evidence="1">
    <location>
        <begin position="24"/>
        <end position="298"/>
    </location>
</feature>
<gene>
    <name evidence="2" type="ORF">FE810_12115</name>
</gene>
<dbReference type="RefSeq" id="WP_138320321.1">
    <property type="nucleotide sequence ID" value="NZ_VCBC01000011.1"/>
</dbReference>
<name>A0A5R9IR14_9GAMM</name>
<evidence type="ECO:0000313" key="2">
    <source>
        <dbReference type="EMBL" id="TLU64338.1"/>
    </source>
</evidence>
<protein>
    <recommendedName>
        <fullName evidence="4">PEP-CTERM sorting domain-containing protein</fullName>
    </recommendedName>
</protein>
<keyword evidence="1" id="KW-0732">Signal</keyword>
<proteinExistence type="predicted"/>
<reference evidence="2 3" key="1">
    <citation type="submission" date="2019-05" db="EMBL/GenBank/DDBJ databases">
        <title>Genome sequences of Thalassotalea litorea 1K03283.</title>
        <authorList>
            <person name="Zhang D."/>
        </authorList>
    </citation>
    <scope>NUCLEOTIDE SEQUENCE [LARGE SCALE GENOMIC DNA]</scope>
    <source>
        <strain evidence="2 3">MCCC 1K03283</strain>
    </source>
</reference>
<evidence type="ECO:0000256" key="1">
    <source>
        <dbReference type="SAM" id="SignalP"/>
    </source>
</evidence>
<sequence>MNIRTLICTVIVVLAFVTTKSMAAAIVMEGNYIKTAVSDDGTLGYEGLGILYDPTGTQSFTNDVLSPGTSWEIFSISSNQTGLLVNRNHGHDDIEGNLFFINSPTEYGNYAGWDAIYEDYFWLSLRYYFDDNLQTIFIETFIYAVQDLNNVSFLRAIDPDQDFSGYGYFETFNLRGYEDARPEDFVYAVGPGSGSIMGLYSNSDYYHNTASTNPWSEDPQDYLNGGALGYGDQAIGIAVDFGDIKKGEVVRFAYQYMFGPNLDTAYDPIVTRVDVPEPTSLIILALSVLGIRYRSFTR</sequence>